<sequence>MDDRTHSLDAPGTAEALGPEPPPELATSMHSDLVAFVHSRSPAWEPTTGRLGDPAREYGGPGAAPTTDTTGVFDPVVPAESWAAESWAAESVAALSGTASSGTALPGAAESGTASSRAAEES</sequence>
<evidence type="ECO:0000256" key="1">
    <source>
        <dbReference type="SAM" id="MobiDB-lite"/>
    </source>
</evidence>
<organism evidence="2 3">
    <name type="scientific">Streptomyces gottesmaniae</name>
    <dbReference type="NCBI Taxonomy" id="3075518"/>
    <lineage>
        <taxon>Bacteria</taxon>
        <taxon>Bacillati</taxon>
        <taxon>Actinomycetota</taxon>
        <taxon>Actinomycetes</taxon>
        <taxon>Kitasatosporales</taxon>
        <taxon>Streptomycetaceae</taxon>
        <taxon>Streptomyces</taxon>
    </lineage>
</organism>
<feature type="region of interest" description="Disordered" evidence="1">
    <location>
        <begin position="1"/>
        <end position="74"/>
    </location>
</feature>
<keyword evidence="3" id="KW-1185">Reference proteome</keyword>
<proteinExistence type="predicted"/>
<protein>
    <submittedName>
        <fullName evidence="2">Uncharacterized protein</fullName>
    </submittedName>
</protein>
<feature type="compositionally biased region" description="Low complexity" evidence="1">
    <location>
        <begin position="94"/>
        <end position="105"/>
    </location>
</feature>
<accession>A0ABU2Z4F5</accession>
<feature type="region of interest" description="Disordered" evidence="1">
    <location>
        <begin position="94"/>
        <end position="122"/>
    </location>
</feature>
<dbReference type="EMBL" id="JAVRFJ010000026">
    <property type="protein sequence ID" value="MDT0571144.1"/>
    <property type="molecule type" value="Genomic_DNA"/>
</dbReference>
<comment type="caution">
    <text evidence="2">The sequence shown here is derived from an EMBL/GenBank/DDBJ whole genome shotgun (WGS) entry which is preliminary data.</text>
</comment>
<reference evidence="2" key="1">
    <citation type="submission" date="2024-05" db="EMBL/GenBank/DDBJ databases">
        <title>30 novel species of actinomycetes from the DSMZ collection.</title>
        <authorList>
            <person name="Nouioui I."/>
        </authorList>
    </citation>
    <scope>NUCLEOTIDE SEQUENCE</scope>
    <source>
        <strain evidence="2">DSM 3412</strain>
    </source>
</reference>
<evidence type="ECO:0000313" key="2">
    <source>
        <dbReference type="EMBL" id="MDT0571144.1"/>
    </source>
</evidence>
<dbReference type="Proteomes" id="UP001180737">
    <property type="component" value="Unassembled WGS sequence"/>
</dbReference>
<evidence type="ECO:0000313" key="3">
    <source>
        <dbReference type="Proteomes" id="UP001180737"/>
    </source>
</evidence>
<gene>
    <name evidence="2" type="ORF">RM704_27385</name>
</gene>
<dbReference type="RefSeq" id="WP_192829847.1">
    <property type="nucleotide sequence ID" value="NZ_JAVRFJ010000026.1"/>
</dbReference>
<name>A0ABU2Z4F5_9ACTN</name>